<evidence type="ECO:0000313" key="20">
    <source>
        <dbReference type="EMBL" id="KCZ87006.1"/>
    </source>
</evidence>
<comment type="pathway">
    <text evidence="4">Lipid metabolism.</text>
</comment>
<feature type="transmembrane region" description="Helical" evidence="19">
    <location>
        <begin position="54"/>
        <end position="77"/>
    </location>
</feature>
<evidence type="ECO:0000256" key="18">
    <source>
        <dbReference type="RuleBase" id="RU003938"/>
    </source>
</evidence>
<feature type="transmembrane region" description="Helical" evidence="19">
    <location>
        <begin position="84"/>
        <end position="104"/>
    </location>
</feature>
<keyword evidence="17" id="KW-1208">Phospholipid metabolism</keyword>
<evidence type="ECO:0000256" key="3">
    <source>
        <dbReference type="ARBA" id="ARBA00005119"/>
    </source>
</evidence>
<keyword evidence="8" id="KW-1003">Cell membrane</keyword>
<feature type="transmembrane region" description="Helical" evidence="19">
    <location>
        <begin position="174"/>
        <end position="192"/>
    </location>
</feature>
<dbReference type="PANTHER" id="PTHR46382">
    <property type="entry name" value="PHOSPHATIDATE CYTIDYLYLTRANSFERASE"/>
    <property type="match status" value="1"/>
</dbReference>
<dbReference type="Proteomes" id="UP000024816">
    <property type="component" value="Unassembled WGS sequence"/>
</dbReference>
<protein>
    <recommendedName>
        <fullName evidence="7 18">Phosphatidate cytidylyltransferase</fullName>
        <ecNumber evidence="6 18">2.7.7.41</ecNumber>
    </recommendedName>
</protein>
<keyword evidence="11 18" id="KW-0812">Transmembrane</keyword>
<feature type="transmembrane region" description="Helical" evidence="19">
    <location>
        <begin position="21"/>
        <end position="48"/>
    </location>
</feature>
<dbReference type="InterPro" id="IPR000374">
    <property type="entry name" value="PC_trans"/>
</dbReference>
<dbReference type="GO" id="GO:0004605">
    <property type="term" value="F:phosphatidate cytidylyltransferase activity"/>
    <property type="evidence" value="ECO:0007669"/>
    <property type="project" value="UniProtKB-EC"/>
</dbReference>
<sequence length="274" mass="28502">MGDWTPRELRFSNLGLRLISSAILIPLGLAAVWSGGWGLAVACAAAAGVMAWEWAHISGFVKPALLVAFAALTCLALPLGNMGIALGVILAGVVFAAIVAKGAWNHRGSAVFGLIYVTLMPVSLWLLREGPWDGRSAALYFMSFVWASDAAAYFTGRGLGGPRLLPKESPNKTWSGASGAVVACIVCGVAAADIQMVPFAVWIIAGIAISVVAQLGDLFESGLKRRFRVKDSGSILPGHGGVMDRVDGLGAVAFFAVLAFHIAPSLPDMLGLQA</sequence>
<dbReference type="PATRIC" id="fig|1280952.3.peg.2810"/>
<evidence type="ECO:0000256" key="12">
    <source>
        <dbReference type="ARBA" id="ARBA00022695"/>
    </source>
</evidence>
<feature type="transmembrane region" description="Helical" evidence="19">
    <location>
        <begin position="248"/>
        <end position="266"/>
    </location>
</feature>
<feature type="transmembrane region" description="Helical" evidence="19">
    <location>
        <begin position="137"/>
        <end position="154"/>
    </location>
</feature>
<evidence type="ECO:0000256" key="7">
    <source>
        <dbReference type="ARBA" id="ARBA00019373"/>
    </source>
</evidence>
<feature type="transmembrane region" description="Helical" evidence="19">
    <location>
        <begin position="199"/>
        <end position="216"/>
    </location>
</feature>
<comment type="catalytic activity">
    <reaction evidence="1 18">
        <text>a 1,2-diacyl-sn-glycero-3-phosphate + CTP + H(+) = a CDP-1,2-diacyl-sn-glycerol + diphosphate</text>
        <dbReference type="Rhea" id="RHEA:16229"/>
        <dbReference type="ChEBI" id="CHEBI:15378"/>
        <dbReference type="ChEBI" id="CHEBI:33019"/>
        <dbReference type="ChEBI" id="CHEBI:37563"/>
        <dbReference type="ChEBI" id="CHEBI:58332"/>
        <dbReference type="ChEBI" id="CHEBI:58608"/>
        <dbReference type="EC" id="2.7.7.41"/>
    </reaction>
</comment>
<evidence type="ECO:0000256" key="10">
    <source>
        <dbReference type="ARBA" id="ARBA00022679"/>
    </source>
</evidence>
<evidence type="ECO:0000256" key="13">
    <source>
        <dbReference type="ARBA" id="ARBA00022989"/>
    </source>
</evidence>
<dbReference type="GO" id="GO:0016024">
    <property type="term" value="P:CDP-diacylglycerol biosynthetic process"/>
    <property type="evidence" value="ECO:0007669"/>
    <property type="project" value="UniProtKB-UniPathway"/>
</dbReference>
<dbReference type="Pfam" id="PF01148">
    <property type="entry name" value="CTP_transf_1"/>
    <property type="match status" value="1"/>
</dbReference>
<dbReference type="EC" id="2.7.7.41" evidence="6 18"/>
<gene>
    <name evidence="20" type="ORF">HJA_14040</name>
</gene>
<keyword evidence="13 19" id="KW-1133">Transmembrane helix</keyword>
<evidence type="ECO:0000256" key="19">
    <source>
        <dbReference type="SAM" id="Phobius"/>
    </source>
</evidence>
<dbReference type="EMBL" id="ARYJ01000010">
    <property type="protein sequence ID" value="KCZ87006.1"/>
    <property type="molecule type" value="Genomic_DNA"/>
</dbReference>
<dbReference type="UniPathway" id="UPA00557">
    <property type="reaction ID" value="UER00614"/>
</dbReference>
<feature type="transmembrane region" description="Helical" evidence="19">
    <location>
        <begin position="110"/>
        <end position="127"/>
    </location>
</feature>
<proteinExistence type="inferred from homology"/>
<dbReference type="AlphaFoldDB" id="A0A059F8U8"/>
<keyword evidence="15 19" id="KW-0472">Membrane</keyword>
<dbReference type="RefSeq" id="WP_051597723.1">
    <property type="nucleotide sequence ID" value="NZ_ARYJ01000010.1"/>
</dbReference>
<evidence type="ECO:0000256" key="9">
    <source>
        <dbReference type="ARBA" id="ARBA00022516"/>
    </source>
</evidence>
<dbReference type="PROSITE" id="PS01315">
    <property type="entry name" value="CDS"/>
    <property type="match status" value="1"/>
</dbReference>
<evidence type="ECO:0000256" key="6">
    <source>
        <dbReference type="ARBA" id="ARBA00012487"/>
    </source>
</evidence>
<evidence type="ECO:0000256" key="4">
    <source>
        <dbReference type="ARBA" id="ARBA00005189"/>
    </source>
</evidence>
<evidence type="ECO:0000256" key="11">
    <source>
        <dbReference type="ARBA" id="ARBA00022692"/>
    </source>
</evidence>
<comment type="subcellular location">
    <subcellularLocation>
        <location evidence="2">Cell membrane</location>
        <topology evidence="2">Multi-pass membrane protein</topology>
    </subcellularLocation>
</comment>
<dbReference type="STRING" id="1280952.HJA_14040"/>
<keyword evidence="14" id="KW-0443">Lipid metabolism</keyword>
<evidence type="ECO:0000256" key="15">
    <source>
        <dbReference type="ARBA" id="ARBA00023136"/>
    </source>
</evidence>
<keyword evidence="12 18" id="KW-0548">Nucleotidyltransferase</keyword>
<evidence type="ECO:0000256" key="14">
    <source>
        <dbReference type="ARBA" id="ARBA00023098"/>
    </source>
</evidence>
<keyword evidence="10 18" id="KW-0808">Transferase</keyword>
<comment type="caution">
    <text evidence="20">The sequence shown here is derived from an EMBL/GenBank/DDBJ whole genome shotgun (WGS) entry which is preliminary data.</text>
</comment>
<dbReference type="eggNOG" id="COG0575">
    <property type="taxonomic scope" value="Bacteria"/>
</dbReference>
<organism evidence="20 21">
    <name type="scientific">Hyphomonas jannaschiana VP2</name>
    <dbReference type="NCBI Taxonomy" id="1280952"/>
    <lineage>
        <taxon>Bacteria</taxon>
        <taxon>Pseudomonadati</taxon>
        <taxon>Pseudomonadota</taxon>
        <taxon>Alphaproteobacteria</taxon>
        <taxon>Hyphomonadales</taxon>
        <taxon>Hyphomonadaceae</taxon>
        <taxon>Hyphomonas</taxon>
    </lineage>
</organism>
<evidence type="ECO:0000313" key="21">
    <source>
        <dbReference type="Proteomes" id="UP000024816"/>
    </source>
</evidence>
<evidence type="ECO:0000256" key="16">
    <source>
        <dbReference type="ARBA" id="ARBA00023209"/>
    </source>
</evidence>
<dbReference type="OrthoDB" id="9799199at2"/>
<evidence type="ECO:0000256" key="5">
    <source>
        <dbReference type="ARBA" id="ARBA00010185"/>
    </source>
</evidence>
<reference evidence="20 21" key="1">
    <citation type="journal article" date="2014" name="Antonie Van Leeuwenhoek">
        <title>Hyphomonas beringensis sp. nov. and Hyphomonas chukchiensis sp. nov., isolated from surface seawater of the Bering Sea and Chukchi Sea.</title>
        <authorList>
            <person name="Li C."/>
            <person name="Lai Q."/>
            <person name="Li G."/>
            <person name="Dong C."/>
            <person name="Wang J."/>
            <person name="Liao Y."/>
            <person name="Shao Z."/>
        </authorList>
    </citation>
    <scope>NUCLEOTIDE SEQUENCE [LARGE SCALE GENOMIC DNA]</scope>
    <source>
        <strain evidence="20 21">VP2</strain>
    </source>
</reference>
<evidence type="ECO:0000256" key="2">
    <source>
        <dbReference type="ARBA" id="ARBA00004651"/>
    </source>
</evidence>
<accession>A0A059F8U8</accession>
<keyword evidence="9" id="KW-0444">Lipid biosynthesis</keyword>
<comment type="pathway">
    <text evidence="3 18">Phospholipid metabolism; CDP-diacylglycerol biosynthesis; CDP-diacylglycerol from sn-glycerol 3-phosphate: step 3/3.</text>
</comment>
<evidence type="ECO:0000256" key="17">
    <source>
        <dbReference type="ARBA" id="ARBA00023264"/>
    </source>
</evidence>
<dbReference type="PANTHER" id="PTHR46382:SF1">
    <property type="entry name" value="PHOSPHATIDATE CYTIDYLYLTRANSFERASE"/>
    <property type="match status" value="1"/>
</dbReference>
<name>A0A059F8U8_9PROT</name>
<evidence type="ECO:0000256" key="8">
    <source>
        <dbReference type="ARBA" id="ARBA00022475"/>
    </source>
</evidence>
<evidence type="ECO:0000256" key="1">
    <source>
        <dbReference type="ARBA" id="ARBA00001698"/>
    </source>
</evidence>
<dbReference type="GO" id="GO:0005886">
    <property type="term" value="C:plasma membrane"/>
    <property type="evidence" value="ECO:0007669"/>
    <property type="project" value="UniProtKB-SubCell"/>
</dbReference>
<keyword evidence="21" id="KW-1185">Reference proteome</keyword>
<comment type="similarity">
    <text evidence="5 18">Belongs to the CDS family.</text>
</comment>
<keyword evidence="16" id="KW-0594">Phospholipid biosynthesis</keyword>